<protein>
    <submittedName>
        <fullName evidence="2">Uncharacterized protein</fullName>
    </submittedName>
</protein>
<accession>A0A182NYK1</accession>
<reference evidence="2" key="2">
    <citation type="submission" date="2020-05" db="UniProtKB">
        <authorList>
            <consortium name="EnsemblMetazoa"/>
        </authorList>
    </citation>
    <scope>IDENTIFICATION</scope>
    <source>
        <strain evidence="2">WRAIR2</strain>
    </source>
</reference>
<evidence type="ECO:0000256" key="1">
    <source>
        <dbReference type="SAM" id="MobiDB-lite"/>
    </source>
</evidence>
<evidence type="ECO:0000313" key="2">
    <source>
        <dbReference type="EnsemblMetazoa" id="ADIR014900-PA"/>
    </source>
</evidence>
<reference evidence="3" key="1">
    <citation type="submission" date="2013-03" db="EMBL/GenBank/DDBJ databases">
        <title>The Genome Sequence of Anopheles dirus WRAIR2.</title>
        <authorList>
            <consortium name="The Broad Institute Genomics Platform"/>
            <person name="Neafsey D.E."/>
            <person name="Walton C."/>
            <person name="Walker B."/>
            <person name="Young S.K."/>
            <person name="Zeng Q."/>
            <person name="Gargeya S."/>
            <person name="Fitzgerald M."/>
            <person name="Haas B."/>
            <person name="Abouelleil A."/>
            <person name="Allen A.W."/>
            <person name="Alvarado L."/>
            <person name="Arachchi H.M."/>
            <person name="Berlin A.M."/>
            <person name="Chapman S.B."/>
            <person name="Gainer-Dewar J."/>
            <person name="Goldberg J."/>
            <person name="Griggs A."/>
            <person name="Gujja S."/>
            <person name="Hansen M."/>
            <person name="Howarth C."/>
            <person name="Imamovic A."/>
            <person name="Ireland A."/>
            <person name="Larimer J."/>
            <person name="McCowan C."/>
            <person name="Murphy C."/>
            <person name="Pearson M."/>
            <person name="Poon T.W."/>
            <person name="Priest M."/>
            <person name="Roberts A."/>
            <person name="Saif S."/>
            <person name="Shea T."/>
            <person name="Sisk P."/>
            <person name="Sykes S."/>
            <person name="Wortman J."/>
            <person name="Nusbaum C."/>
            <person name="Birren B."/>
        </authorList>
    </citation>
    <scope>NUCLEOTIDE SEQUENCE [LARGE SCALE GENOMIC DNA]</scope>
    <source>
        <strain evidence="3">WRAIR2</strain>
    </source>
</reference>
<organism evidence="2 3">
    <name type="scientific">Anopheles dirus</name>
    <dbReference type="NCBI Taxonomy" id="7168"/>
    <lineage>
        <taxon>Eukaryota</taxon>
        <taxon>Metazoa</taxon>
        <taxon>Ecdysozoa</taxon>
        <taxon>Arthropoda</taxon>
        <taxon>Hexapoda</taxon>
        <taxon>Insecta</taxon>
        <taxon>Pterygota</taxon>
        <taxon>Neoptera</taxon>
        <taxon>Endopterygota</taxon>
        <taxon>Diptera</taxon>
        <taxon>Nematocera</taxon>
        <taxon>Culicoidea</taxon>
        <taxon>Culicidae</taxon>
        <taxon>Anophelinae</taxon>
        <taxon>Anopheles</taxon>
    </lineage>
</organism>
<feature type="region of interest" description="Disordered" evidence="1">
    <location>
        <begin position="1"/>
        <end position="41"/>
    </location>
</feature>
<dbReference type="VEuPathDB" id="VectorBase:ADIR014900"/>
<sequence>MIRARTDSRGTGVLHRAPNAGVAQVKYNNRPRPRGPCGRNISRGLKCLPVHREHRGHEFGGPNLRK</sequence>
<evidence type="ECO:0000313" key="3">
    <source>
        <dbReference type="Proteomes" id="UP000075884"/>
    </source>
</evidence>
<name>A0A182NYK1_9DIPT</name>
<dbReference type="AlphaFoldDB" id="A0A182NYK1"/>
<dbReference type="EnsemblMetazoa" id="ADIR014900-RA">
    <property type="protein sequence ID" value="ADIR014900-PA"/>
    <property type="gene ID" value="ADIR014900"/>
</dbReference>
<proteinExistence type="predicted"/>
<keyword evidence="3" id="KW-1185">Reference proteome</keyword>
<dbReference type="Proteomes" id="UP000075884">
    <property type="component" value="Unassembled WGS sequence"/>
</dbReference>